<evidence type="ECO:0000256" key="2">
    <source>
        <dbReference type="ARBA" id="ARBA00001936"/>
    </source>
</evidence>
<reference evidence="9 10" key="1">
    <citation type="submission" date="2013-08" db="EMBL/GenBank/DDBJ databases">
        <authorList>
            <person name="Weinstock G."/>
            <person name="Sodergren E."/>
            <person name="Wylie T."/>
            <person name="Fulton L."/>
            <person name="Fulton R."/>
            <person name="Fronick C."/>
            <person name="O'Laughlin M."/>
            <person name="Godfrey J."/>
            <person name="Miner T."/>
            <person name="Herter B."/>
            <person name="Appelbaum E."/>
            <person name="Cordes M."/>
            <person name="Lek S."/>
            <person name="Wollam A."/>
            <person name="Pepin K.H."/>
            <person name="Palsikar V.B."/>
            <person name="Mitreva M."/>
            <person name="Wilson R.K."/>
        </authorList>
    </citation>
    <scope>NUCLEOTIDE SEQUENCE [LARGE SCALE GENOMIC DNA]</scope>
    <source>
        <strain evidence="9 10">F0041</strain>
    </source>
</reference>
<dbReference type="InterPro" id="IPR052433">
    <property type="entry name" value="X-Pro_dipept-like"/>
</dbReference>
<evidence type="ECO:0000259" key="8">
    <source>
        <dbReference type="SMART" id="SM01011"/>
    </source>
</evidence>
<evidence type="ECO:0000313" key="10">
    <source>
        <dbReference type="Proteomes" id="UP000016496"/>
    </source>
</evidence>
<name>U2CLH5_9BACE</name>
<dbReference type="GO" id="GO:0006508">
    <property type="term" value="P:proteolysis"/>
    <property type="evidence" value="ECO:0007669"/>
    <property type="project" value="TreeGrafter"/>
</dbReference>
<gene>
    <name evidence="9" type="ORF">HMPREF1981_01744</name>
</gene>
<dbReference type="PANTHER" id="PTHR43226:SF4">
    <property type="entry name" value="XAA-PRO AMINOPEPTIDASE 3"/>
    <property type="match status" value="1"/>
</dbReference>
<dbReference type="PANTHER" id="PTHR43226">
    <property type="entry name" value="XAA-PRO AMINOPEPTIDASE 3"/>
    <property type="match status" value="1"/>
</dbReference>
<evidence type="ECO:0000256" key="5">
    <source>
        <dbReference type="ARBA" id="ARBA00022723"/>
    </source>
</evidence>
<dbReference type="InterPro" id="IPR000994">
    <property type="entry name" value="Pept_M24"/>
</dbReference>
<feature type="domain" description="Aminopeptidase P N-terminal" evidence="8">
    <location>
        <begin position="2"/>
        <end position="134"/>
    </location>
</feature>
<dbReference type="Gene3D" id="3.40.350.10">
    <property type="entry name" value="Creatinase/prolidase N-terminal domain"/>
    <property type="match status" value="1"/>
</dbReference>
<dbReference type="OrthoDB" id="9806388at2"/>
<sequence length="457" mass="51515">MFAKETYVQRRALLKKKLGSGVLLFLGNDECGLNYEDNTFRYRQDSTFLYYFGLSGAGLSAIIDIDADREIIFGDELSIDAIVWMGAQPTLHEKCERIGVKEIMPSADIMSYLHQCVQKGKTVHYLPPYRAEHKLKLMDWLGIPPARQEGSVPFIRAIVAQRNYKSDEEIAEIEKACNVTADMHIAATKFLRPGMYEYEVVAEMNRVAQANNCELSFATIATINGQTLHNHYHGNKVKPGDLFLIDAGAEVESGYAGDMSSTIPADKKFTARQREVYEIQNAMHLESVKALRPGIPYMEVYELAARILVEGMKGLGLMKGNTDDAVREGAHALLFPHGLGHMMGLDVHDMENLGELWVGYDGQPKSTQFGRKSQRLAIPLEERFVITVEPGIYFIPELIDRWKAEKKFTDFINYEKVEAYKGFGGIRNEEDYLITANGSRRLGKKIPLTPDEVEALR</sequence>
<dbReference type="EMBL" id="AWSV01000093">
    <property type="protein sequence ID" value="ERI85390.1"/>
    <property type="molecule type" value="Genomic_DNA"/>
</dbReference>
<dbReference type="HOGENOM" id="CLU_017266_1_2_10"/>
<comment type="similarity">
    <text evidence="3">Belongs to the peptidase M24B family.</text>
</comment>
<accession>U2CLH5</accession>
<dbReference type="AlphaFoldDB" id="U2CLH5"/>
<dbReference type="Gene3D" id="3.90.230.10">
    <property type="entry name" value="Creatinase/methionine aminopeptidase superfamily"/>
    <property type="match status" value="1"/>
</dbReference>
<dbReference type="RefSeq" id="WP_021645183.1">
    <property type="nucleotide sequence ID" value="NZ_KE993098.1"/>
</dbReference>
<dbReference type="InterPro" id="IPR036005">
    <property type="entry name" value="Creatinase/aminopeptidase-like"/>
</dbReference>
<evidence type="ECO:0000256" key="1">
    <source>
        <dbReference type="ARBA" id="ARBA00001424"/>
    </source>
</evidence>
<dbReference type="InterPro" id="IPR007865">
    <property type="entry name" value="Aminopep_P_N"/>
</dbReference>
<dbReference type="GO" id="GO:0005829">
    <property type="term" value="C:cytosol"/>
    <property type="evidence" value="ECO:0007669"/>
    <property type="project" value="TreeGrafter"/>
</dbReference>
<evidence type="ECO:0000256" key="6">
    <source>
        <dbReference type="ARBA" id="ARBA00022801"/>
    </source>
</evidence>
<keyword evidence="6" id="KW-0378">Hydrolase</keyword>
<dbReference type="SMART" id="SM01011">
    <property type="entry name" value="AMP_N"/>
    <property type="match status" value="1"/>
</dbReference>
<evidence type="ECO:0000256" key="7">
    <source>
        <dbReference type="ARBA" id="ARBA00023211"/>
    </source>
</evidence>
<evidence type="ECO:0000256" key="4">
    <source>
        <dbReference type="ARBA" id="ARBA00012574"/>
    </source>
</evidence>
<dbReference type="InterPro" id="IPR029149">
    <property type="entry name" value="Creatin/AminoP/Spt16_N"/>
</dbReference>
<comment type="catalytic activity">
    <reaction evidence="1">
        <text>Release of any N-terminal amino acid, including proline, that is linked to proline, even from a dipeptide or tripeptide.</text>
        <dbReference type="EC" id="3.4.11.9"/>
    </reaction>
</comment>
<dbReference type="Pfam" id="PF00557">
    <property type="entry name" value="Peptidase_M24"/>
    <property type="match status" value="1"/>
</dbReference>
<dbReference type="SUPFAM" id="SSF55920">
    <property type="entry name" value="Creatinase/aminopeptidase"/>
    <property type="match status" value="1"/>
</dbReference>
<evidence type="ECO:0000313" key="9">
    <source>
        <dbReference type="EMBL" id="ERI85390.1"/>
    </source>
</evidence>
<evidence type="ECO:0000256" key="3">
    <source>
        <dbReference type="ARBA" id="ARBA00008766"/>
    </source>
</evidence>
<keyword evidence="5" id="KW-0479">Metal-binding</keyword>
<dbReference type="PATRIC" id="fig|1321819.3.peg.1610"/>
<dbReference type="Pfam" id="PF05195">
    <property type="entry name" value="AMP_N"/>
    <property type="match status" value="1"/>
</dbReference>
<dbReference type="SUPFAM" id="SSF53092">
    <property type="entry name" value="Creatinase/prolidase N-terminal domain"/>
    <property type="match status" value="1"/>
</dbReference>
<dbReference type="CDD" id="cd01087">
    <property type="entry name" value="Prolidase"/>
    <property type="match status" value="1"/>
</dbReference>
<protein>
    <recommendedName>
        <fullName evidence="4">Xaa-Pro aminopeptidase</fullName>
        <ecNumber evidence="4">3.4.11.9</ecNumber>
    </recommendedName>
</protein>
<dbReference type="EC" id="3.4.11.9" evidence="4"/>
<organism evidence="9 10">
    <name type="scientific">Bacteroides pyogenes F0041</name>
    <dbReference type="NCBI Taxonomy" id="1321819"/>
    <lineage>
        <taxon>Bacteria</taxon>
        <taxon>Pseudomonadati</taxon>
        <taxon>Bacteroidota</taxon>
        <taxon>Bacteroidia</taxon>
        <taxon>Bacteroidales</taxon>
        <taxon>Bacteroidaceae</taxon>
        <taxon>Bacteroides</taxon>
    </lineage>
</organism>
<dbReference type="GO" id="GO:0070006">
    <property type="term" value="F:metalloaminopeptidase activity"/>
    <property type="evidence" value="ECO:0007669"/>
    <property type="project" value="InterPro"/>
</dbReference>
<keyword evidence="7" id="KW-0464">Manganese</keyword>
<comment type="cofactor">
    <cofactor evidence="2">
        <name>Mn(2+)</name>
        <dbReference type="ChEBI" id="CHEBI:29035"/>
    </cofactor>
</comment>
<dbReference type="Proteomes" id="UP000016496">
    <property type="component" value="Unassembled WGS sequence"/>
</dbReference>
<proteinExistence type="inferred from homology"/>
<dbReference type="GO" id="GO:0030145">
    <property type="term" value="F:manganese ion binding"/>
    <property type="evidence" value="ECO:0007669"/>
    <property type="project" value="InterPro"/>
</dbReference>
<comment type="caution">
    <text evidence="9">The sequence shown here is derived from an EMBL/GenBank/DDBJ whole genome shotgun (WGS) entry which is preliminary data.</text>
</comment>